<dbReference type="Gene3D" id="2.10.230.10">
    <property type="entry name" value="Heat shock protein DnaJ, cysteine-rich domain"/>
    <property type="match status" value="1"/>
</dbReference>
<feature type="compositionally biased region" description="Low complexity" evidence="8">
    <location>
        <begin position="21"/>
        <end position="50"/>
    </location>
</feature>
<dbReference type="InterPro" id="IPR002939">
    <property type="entry name" value="DnaJ_C"/>
</dbReference>
<feature type="region of interest" description="Disordered" evidence="8">
    <location>
        <begin position="1"/>
        <end position="81"/>
    </location>
</feature>
<dbReference type="PRINTS" id="PR00625">
    <property type="entry name" value="JDOMAIN"/>
</dbReference>
<evidence type="ECO:0000256" key="6">
    <source>
        <dbReference type="ARBA" id="ARBA00072890"/>
    </source>
</evidence>
<keyword evidence="3 7" id="KW-0863">Zinc-finger</keyword>
<dbReference type="InterPro" id="IPR036869">
    <property type="entry name" value="J_dom_sf"/>
</dbReference>
<dbReference type="PANTHER" id="PTHR43096:SF52">
    <property type="entry name" value="DNAJ HOMOLOG 1, MITOCHONDRIAL-RELATED"/>
    <property type="match status" value="1"/>
</dbReference>
<dbReference type="PANTHER" id="PTHR43096">
    <property type="entry name" value="DNAJ HOMOLOG 1, MITOCHONDRIAL-RELATED"/>
    <property type="match status" value="1"/>
</dbReference>
<dbReference type="GO" id="GO:0005737">
    <property type="term" value="C:cytoplasm"/>
    <property type="evidence" value="ECO:0007669"/>
    <property type="project" value="TreeGrafter"/>
</dbReference>
<keyword evidence="12" id="KW-1185">Reference proteome</keyword>
<dbReference type="SUPFAM" id="SSF57938">
    <property type="entry name" value="DnaJ/Hsp40 cysteine-rich domain"/>
    <property type="match status" value="1"/>
</dbReference>
<dbReference type="CDD" id="cd10747">
    <property type="entry name" value="DnaJ_C"/>
    <property type="match status" value="1"/>
</dbReference>
<dbReference type="PROSITE" id="PS50076">
    <property type="entry name" value="DNAJ_2"/>
    <property type="match status" value="1"/>
</dbReference>
<dbReference type="Gene3D" id="1.10.287.110">
    <property type="entry name" value="DnaJ domain"/>
    <property type="match status" value="1"/>
</dbReference>
<dbReference type="Gene3D" id="2.60.260.20">
    <property type="entry name" value="Urease metallochaperone UreE, N-terminal domain"/>
    <property type="match status" value="2"/>
</dbReference>
<keyword evidence="2" id="KW-0677">Repeat</keyword>
<dbReference type="Pfam" id="PF00226">
    <property type="entry name" value="DnaJ"/>
    <property type="match status" value="1"/>
</dbReference>
<dbReference type="InterPro" id="IPR012724">
    <property type="entry name" value="DnaJ"/>
</dbReference>
<dbReference type="GO" id="GO:0005524">
    <property type="term" value="F:ATP binding"/>
    <property type="evidence" value="ECO:0007669"/>
    <property type="project" value="InterPro"/>
</dbReference>
<dbReference type="RefSeq" id="XP_066805395.1">
    <property type="nucleotide sequence ID" value="XM_066944194.1"/>
</dbReference>
<dbReference type="InterPro" id="IPR001305">
    <property type="entry name" value="HSP_DnaJ_Cys-rich_dom"/>
</dbReference>
<feature type="compositionally biased region" description="Basic and acidic residues" evidence="8">
    <location>
        <begin position="586"/>
        <end position="600"/>
    </location>
</feature>
<dbReference type="SUPFAM" id="SSF49493">
    <property type="entry name" value="HSP40/DnaJ peptide-binding domain"/>
    <property type="match status" value="2"/>
</dbReference>
<keyword evidence="1 7" id="KW-0479">Metal-binding</keyword>
<evidence type="ECO:0000256" key="8">
    <source>
        <dbReference type="SAM" id="MobiDB-lite"/>
    </source>
</evidence>
<feature type="region of interest" description="Disordered" evidence="8">
    <location>
        <begin position="465"/>
        <end position="541"/>
    </location>
</feature>
<gene>
    <name evidence="11" type="ORF">IAR55_001064</name>
</gene>
<dbReference type="Pfam" id="PF00684">
    <property type="entry name" value="DnaJ_CXXCXGXG"/>
    <property type="match status" value="1"/>
</dbReference>
<feature type="domain" description="CR-type" evidence="10">
    <location>
        <begin position="239"/>
        <end position="319"/>
    </location>
</feature>
<evidence type="ECO:0000313" key="12">
    <source>
        <dbReference type="Proteomes" id="UP001388673"/>
    </source>
</evidence>
<dbReference type="InterPro" id="IPR008971">
    <property type="entry name" value="HSP40/DnaJ_pept-bd"/>
</dbReference>
<dbReference type="AlphaFoldDB" id="A0AAW0Z4N3"/>
<dbReference type="InterPro" id="IPR036410">
    <property type="entry name" value="HSP_DnaJ_Cys-rich_dom_sf"/>
</dbReference>
<evidence type="ECO:0000256" key="5">
    <source>
        <dbReference type="ARBA" id="ARBA00023186"/>
    </source>
</evidence>
<sequence length="619" mass="64885">MPPRLPTRAFSALPISHQAVASSSTLPPLPPRSSSQRQQHSRAASPRSSPIQHFTTLQSRPSISARGEQKRSFHSTPVHRASAKNPYEVLGVAKDASAADIKKSYYALAKKWHPDSSKEKDAKERFHEIQNAYDILSDDSKRQAYDRYGSASTQDGFDSDAFARGAGGFGGFQDFGSAFGGRGGNAGDLFEQLFGSAFGAGQNPFGGGGPGGAGPRSRPVRGDDLEAGIALSFLEACNGATRKITISPVVDCKPCTGTGLKPGQKKTQCATCKGTGQQMYNVQGMLMASTCSACGGAGSTIPKGARCGECDGVGRVKEKKEVDVEIPAGVEDGMMIRMPGAGDMPLSASGPPGDLLVRVSVRPSTVFRRQGVNLYHDARVPLHTALLGGVIRIPTLEGDVDVKVKGGTQNGEEAVLRGRGVKSVYGRGRNERGDLIVAWKIQIPRSLTPFQRKILQAYADDLEGRHPQITFGPPPSSSSTTPPASSSSSINSNGETRSSSASSSSSPPRTESERSTYTRPPPSSTSGYDHEQDSSSSSAGGVVGTIASVVGGAIGWVERLLGGSGGDAGDESIVDRTVNEQESTSTEEKSMTSDESKVEDVGEGAEEETAEEKKKAATG</sequence>
<feature type="domain" description="J" evidence="9">
    <location>
        <begin position="85"/>
        <end position="149"/>
    </location>
</feature>
<feature type="compositionally biased region" description="Acidic residues" evidence="8">
    <location>
        <begin position="601"/>
        <end position="610"/>
    </location>
</feature>
<proteinExistence type="inferred from homology"/>
<evidence type="ECO:0000313" key="11">
    <source>
        <dbReference type="EMBL" id="KAK8865916.1"/>
    </source>
</evidence>
<evidence type="ECO:0000256" key="2">
    <source>
        <dbReference type="ARBA" id="ARBA00022737"/>
    </source>
</evidence>
<dbReference type="FunFam" id="2.60.260.20:FF:000005">
    <property type="entry name" value="Chaperone protein dnaJ 1, mitochondrial"/>
    <property type="match status" value="1"/>
</dbReference>
<feature type="compositionally biased region" description="Low complexity" evidence="8">
    <location>
        <begin position="477"/>
        <end position="509"/>
    </location>
</feature>
<dbReference type="SMART" id="SM00271">
    <property type="entry name" value="DnaJ"/>
    <property type="match status" value="1"/>
</dbReference>
<comment type="caution">
    <text evidence="11">The sequence shown here is derived from an EMBL/GenBank/DDBJ whole genome shotgun (WGS) entry which is preliminary data.</text>
</comment>
<dbReference type="PROSITE" id="PS00636">
    <property type="entry name" value="DNAJ_1"/>
    <property type="match status" value="1"/>
</dbReference>
<keyword evidence="4 7" id="KW-0862">Zinc</keyword>
<dbReference type="GO" id="GO:0031072">
    <property type="term" value="F:heat shock protein binding"/>
    <property type="evidence" value="ECO:0007669"/>
    <property type="project" value="InterPro"/>
</dbReference>
<dbReference type="CDD" id="cd10719">
    <property type="entry name" value="DnaJ_zf"/>
    <property type="match status" value="1"/>
</dbReference>
<dbReference type="KEGG" id="kne:92178323"/>
<dbReference type="Proteomes" id="UP001388673">
    <property type="component" value="Unassembled WGS sequence"/>
</dbReference>
<dbReference type="InterPro" id="IPR018253">
    <property type="entry name" value="DnaJ_domain_CS"/>
</dbReference>
<evidence type="ECO:0000256" key="3">
    <source>
        <dbReference type="ARBA" id="ARBA00022771"/>
    </source>
</evidence>
<evidence type="ECO:0000256" key="7">
    <source>
        <dbReference type="PROSITE-ProRule" id="PRU00546"/>
    </source>
</evidence>
<dbReference type="FunFam" id="2.10.230.10:FF:000001">
    <property type="entry name" value="DnaJ subfamily A member 2"/>
    <property type="match status" value="1"/>
</dbReference>
<evidence type="ECO:0000259" key="10">
    <source>
        <dbReference type="PROSITE" id="PS51188"/>
    </source>
</evidence>
<evidence type="ECO:0000256" key="4">
    <source>
        <dbReference type="ARBA" id="ARBA00022833"/>
    </source>
</evidence>
<dbReference type="GO" id="GO:0009408">
    <property type="term" value="P:response to heat"/>
    <property type="evidence" value="ECO:0007669"/>
    <property type="project" value="InterPro"/>
</dbReference>
<dbReference type="GO" id="GO:0042026">
    <property type="term" value="P:protein refolding"/>
    <property type="evidence" value="ECO:0007669"/>
    <property type="project" value="TreeGrafter"/>
</dbReference>
<feature type="region of interest" description="Disordered" evidence="8">
    <location>
        <begin position="561"/>
        <end position="619"/>
    </location>
</feature>
<dbReference type="GO" id="GO:0008270">
    <property type="term" value="F:zinc ion binding"/>
    <property type="evidence" value="ECO:0007669"/>
    <property type="project" value="UniProtKB-KW"/>
</dbReference>
<reference evidence="11 12" key="1">
    <citation type="journal article" date="2024" name="bioRxiv">
        <title>Comparative genomics of Cryptococcus and Kwoniella reveals pathogenesis evolution and contrasting karyotype dynamics via intercentromeric recombination or chromosome fusion.</title>
        <authorList>
            <person name="Coelho M.A."/>
            <person name="David-Palma M."/>
            <person name="Shea T."/>
            <person name="Bowers K."/>
            <person name="McGinley-Smith S."/>
            <person name="Mohammad A.W."/>
            <person name="Gnirke A."/>
            <person name="Yurkov A.M."/>
            <person name="Nowrousian M."/>
            <person name="Sun S."/>
            <person name="Cuomo C.A."/>
            <person name="Heitman J."/>
        </authorList>
    </citation>
    <scope>NUCLEOTIDE SEQUENCE [LARGE SCALE GENOMIC DNA]</scope>
    <source>
        <strain evidence="11 12">CBS 13917</strain>
    </source>
</reference>
<organism evidence="11 12">
    <name type="scientific">Kwoniella newhampshirensis</name>
    <dbReference type="NCBI Taxonomy" id="1651941"/>
    <lineage>
        <taxon>Eukaryota</taxon>
        <taxon>Fungi</taxon>
        <taxon>Dikarya</taxon>
        <taxon>Basidiomycota</taxon>
        <taxon>Agaricomycotina</taxon>
        <taxon>Tremellomycetes</taxon>
        <taxon>Tremellales</taxon>
        <taxon>Cryptococcaceae</taxon>
        <taxon>Kwoniella</taxon>
    </lineage>
</organism>
<feature type="compositionally biased region" description="Polar residues" evidence="8">
    <location>
        <begin position="51"/>
        <end position="62"/>
    </location>
</feature>
<evidence type="ECO:0000256" key="1">
    <source>
        <dbReference type="ARBA" id="ARBA00022723"/>
    </source>
</evidence>
<dbReference type="Pfam" id="PF01556">
    <property type="entry name" value="DnaJ_C"/>
    <property type="match status" value="1"/>
</dbReference>
<keyword evidence="5" id="KW-0143">Chaperone</keyword>
<dbReference type="PROSITE" id="PS51188">
    <property type="entry name" value="ZF_CR"/>
    <property type="match status" value="1"/>
</dbReference>
<accession>A0AAW0Z4N3</accession>
<dbReference type="EMBL" id="JBCAWK010000002">
    <property type="protein sequence ID" value="KAK8865916.1"/>
    <property type="molecule type" value="Genomic_DNA"/>
</dbReference>
<protein>
    <recommendedName>
        <fullName evidence="6">DnaJ homolog 1, mitochondrial</fullName>
    </recommendedName>
</protein>
<evidence type="ECO:0000259" key="9">
    <source>
        <dbReference type="PROSITE" id="PS50076"/>
    </source>
</evidence>
<feature type="zinc finger region" description="CR-type" evidence="7">
    <location>
        <begin position="239"/>
        <end position="319"/>
    </location>
</feature>
<dbReference type="GO" id="GO:0051082">
    <property type="term" value="F:unfolded protein binding"/>
    <property type="evidence" value="ECO:0007669"/>
    <property type="project" value="InterPro"/>
</dbReference>
<dbReference type="SUPFAM" id="SSF46565">
    <property type="entry name" value="Chaperone J-domain"/>
    <property type="match status" value="1"/>
</dbReference>
<dbReference type="GeneID" id="92178323"/>
<dbReference type="CDD" id="cd06257">
    <property type="entry name" value="DnaJ"/>
    <property type="match status" value="1"/>
</dbReference>
<name>A0AAW0Z4N3_9TREE</name>
<dbReference type="HAMAP" id="MF_01152">
    <property type="entry name" value="DnaJ"/>
    <property type="match status" value="1"/>
</dbReference>
<dbReference type="InterPro" id="IPR001623">
    <property type="entry name" value="DnaJ_domain"/>
</dbReference>